<name>A0A143WPS1_9ENTR</name>
<keyword evidence="2 5" id="KW-0689">Ribosomal protein</keyword>
<dbReference type="CDD" id="cd00427">
    <property type="entry name" value="Ribosomal_L29_HIP"/>
    <property type="match status" value="1"/>
</dbReference>
<dbReference type="GO" id="GO:0003735">
    <property type="term" value="F:structural constituent of ribosome"/>
    <property type="evidence" value="ECO:0007669"/>
    <property type="project" value="InterPro"/>
</dbReference>
<comment type="similarity">
    <text evidence="1 5">Belongs to the universal ribosomal protein uL29 family.</text>
</comment>
<keyword evidence="3 5" id="KW-0687">Ribonucleoprotein</keyword>
<dbReference type="InterPro" id="IPR001854">
    <property type="entry name" value="Ribosomal_uL29"/>
</dbReference>
<protein>
    <recommendedName>
        <fullName evidence="4 5">Large ribosomal subunit protein uL29</fullName>
    </recommendedName>
</protein>
<dbReference type="Pfam" id="PF00831">
    <property type="entry name" value="Ribosomal_L29"/>
    <property type="match status" value="1"/>
</dbReference>
<evidence type="ECO:0000313" key="7">
    <source>
        <dbReference type="Proteomes" id="UP000095697"/>
    </source>
</evidence>
<dbReference type="GO" id="GO:0006412">
    <property type="term" value="P:translation"/>
    <property type="evidence" value="ECO:0007669"/>
    <property type="project" value="UniProtKB-UniRule"/>
</dbReference>
<dbReference type="KEGG" id="cmik:PMARG_ME00097"/>
<accession>A0A143WPS1</accession>
<dbReference type="NCBIfam" id="TIGR00012">
    <property type="entry name" value="L29"/>
    <property type="match status" value="1"/>
</dbReference>
<evidence type="ECO:0000313" key="6">
    <source>
        <dbReference type="EMBL" id="CUX95728.1"/>
    </source>
</evidence>
<evidence type="ECO:0000256" key="2">
    <source>
        <dbReference type="ARBA" id="ARBA00022980"/>
    </source>
</evidence>
<dbReference type="GO" id="GO:1990904">
    <property type="term" value="C:ribonucleoprotein complex"/>
    <property type="evidence" value="ECO:0007669"/>
    <property type="project" value="UniProtKB-KW"/>
</dbReference>
<dbReference type="OrthoDB" id="9815192at2"/>
<dbReference type="GO" id="GO:0005840">
    <property type="term" value="C:ribosome"/>
    <property type="evidence" value="ECO:0007669"/>
    <property type="project" value="UniProtKB-KW"/>
</dbReference>
<keyword evidence="7" id="KW-1185">Reference proteome</keyword>
<dbReference type="Gene3D" id="6.10.140.1970">
    <property type="match status" value="1"/>
</dbReference>
<reference evidence="7" key="1">
    <citation type="submission" date="2016-01" db="EMBL/GenBank/DDBJ databases">
        <authorList>
            <person name="Husnik F."/>
        </authorList>
    </citation>
    <scope>NUCLEOTIDE SEQUENCE [LARGE SCALE GENOMIC DNA]</scope>
</reference>
<sequence>MMNIHKENIQTLNKKLSSLFREQFYLRMQASNGKLHKYHLFKKVRYNIARIKTLLTEITKIKGT</sequence>
<dbReference type="HAMAP" id="MF_00374">
    <property type="entry name" value="Ribosomal_uL29"/>
    <property type="match status" value="1"/>
</dbReference>
<dbReference type="SUPFAM" id="SSF46561">
    <property type="entry name" value="Ribosomal protein L29 (L29p)"/>
    <property type="match status" value="1"/>
</dbReference>
<dbReference type="EMBL" id="LN999831">
    <property type="protein sequence ID" value="CUX95728.1"/>
    <property type="molecule type" value="Genomic_DNA"/>
</dbReference>
<gene>
    <name evidence="5 6" type="primary">rpmC</name>
    <name evidence="6" type="ORF">PMARG_ME00097</name>
</gene>
<dbReference type="AlphaFoldDB" id="A0A143WPS1"/>
<organism evidence="6 7">
    <name type="scientific">Candidatus Mikella endobia</name>
    <dbReference type="NCBI Taxonomy" id="1778264"/>
    <lineage>
        <taxon>Bacteria</taxon>
        <taxon>Pseudomonadati</taxon>
        <taxon>Pseudomonadota</taxon>
        <taxon>Gammaproteobacteria</taxon>
        <taxon>Enterobacterales</taxon>
        <taxon>Enterobacteriaceae</taxon>
        <taxon>Candidatus Mikella</taxon>
    </lineage>
</organism>
<dbReference type="Proteomes" id="UP000095697">
    <property type="component" value="Chromosome I"/>
</dbReference>
<dbReference type="STRING" id="1778264.PMARG_ME00097"/>
<evidence type="ECO:0000256" key="3">
    <source>
        <dbReference type="ARBA" id="ARBA00023274"/>
    </source>
</evidence>
<dbReference type="RefSeq" id="WP_067569129.1">
    <property type="nucleotide sequence ID" value="NZ_LN999831.1"/>
</dbReference>
<evidence type="ECO:0000256" key="1">
    <source>
        <dbReference type="ARBA" id="ARBA00009254"/>
    </source>
</evidence>
<evidence type="ECO:0000256" key="5">
    <source>
        <dbReference type="HAMAP-Rule" id="MF_00374"/>
    </source>
</evidence>
<dbReference type="InterPro" id="IPR036049">
    <property type="entry name" value="Ribosomal_uL29_sf"/>
</dbReference>
<proteinExistence type="inferred from homology"/>
<evidence type="ECO:0000256" key="4">
    <source>
        <dbReference type="ARBA" id="ARBA00035204"/>
    </source>
</evidence>